<name>A0A0L0MB65_9BURK</name>
<evidence type="ECO:0000313" key="2">
    <source>
        <dbReference type="EMBL" id="KND59962.1"/>
    </source>
</evidence>
<feature type="chain" id="PRO_5005544210" evidence="1">
    <location>
        <begin position="20"/>
        <end position="200"/>
    </location>
</feature>
<sequence>MRPNRLVLFALSCLLVFFAGCGGGSSSPSTPTTIGKTAIPESTLYPRVVRLSHAPAADNGKLIASAGGIFQSVDNGATFTPLSTVATVTGSKPRCCATLFEMPVTVGALPAGTLLRAGSYWSGASPAIEIYISTDQGKTWSYYDTPAIRGDGLQGGLWEPEFSSLACKIEFAGMDPTTQSGADVNAHLSQVCSARVEVEA</sequence>
<dbReference type="PATRIC" id="fig|242163.4.peg.6942"/>
<dbReference type="InterPro" id="IPR036278">
    <property type="entry name" value="Sialidase_sf"/>
</dbReference>
<dbReference type="Gene3D" id="2.120.10.10">
    <property type="match status" value="1"/>
</dbReference>
<proteinExistence type="predicted"/>
<keyword evidence="1" id="KW-0732">Signal</keyword>
<protein>
    <submittedName>
        <fullName evidence="2">Bifunctional protein (Secreted sugar binding protein/sugar hydrolase)</fullName>
    </submittedName>
</protein>
<keyword evidence="2" id="KW-0378">Hydrolase</keyword>
<dbReference type="PANTHER" id="PTHR38792">
    <property type="entry name" value="BNR/ASP-BOX REPEAT DOMAIN PROTEIN (AFU_ORTHOLOGUE AFUA_7G06430)-RELATED"/>
    <property type="match status" value="1"/>
</dbReference>
<dbReference type="EMBL" id="LFJJ01000089">
    <property type="protein sequence ID" value="KND59962.1"/>
    <property type="molecule type" value="Genomic_DNA"/>
</dbReference>
<dbReference type="GO" id="GO:0016787">
    <property type="term" value="F:hydrolase activity"/>
    <property type="evidence" value="ECO:0007669"/>
    <property type="project" value="UniProtKB-KW"/>
</dbReference>
<evidence type="ECO:0000256" key="1">
    <source>
        <dbReference type="SAM" id="SignalP"/>
    </source>
</evidence>
<feature type="signal peptide" evidence="1">
    <location>
        <begin position="1"/>
        <end position="19"/>
    </location>
</feature>
<dbReference type="OrthoDB" id="9757947at2"/>
<dbReference type="RefSeq" id="WP_050454175.1">
    <property type="nucleotide sequence ID" value="NZ_LFJJ01000089.1"/>
</dbReference>
<evidence type="ECO:0000313" key="3">
    <source>
        <dbReference type="Proteomes" id="UP000036959"/>
    </source>
</evidence>
<accession>A0A0L0MB65</accession>
<dbReference type="PROSITE" id="PS51257">
    <property type="entry name" value="PROKAR_LIPOPROTEIN"/>
    <property type="match status" value="1"/>
</dbReference>
<dbReference type="AlphaFoldDB" id="A0A0L0MB65"/>
<dbReference type="Proteomes" id="UP000036959">
    <property type="component" value="Unassembled WGS sequence"/>
</dbReference>
<gene>
    <name evidence="2" type="ORF">BVER_04722</name>
</gene>
<dbReference type="PANTHER" id="PTHR38792:SF3">
    <property type="entry name" value="BNR_ASP-BOX REPEAT DOMAIN PROTEIN (AFU_ORTHOLOGUE AFUA_7G06430)-RELATED"/>
    <property type="match status" value="1"/>
</dbReference>
<organism evidence="2 3">
    <name type="scientific">Candidatus Burkholderia verschuerenii</name>
    <dbReference type="NCBI Taxonomy" id="242163"/>
    <lineage>
        <taxon>Bacteria</taxon>
        <taxon>Pseudomonadati</taxon>
        <taxon>Pseudomonadota</taxon>
        <taxon>Betaproteobacteria</taxon>
        <taxon>Burkholderiales</taxon>
        <taxon>Burkholderiaceae</taxon>
        <taxon>Burkholderia</taxon>
    </lineage>
</organism>
<dbReference type="SUPFAM" id="SSF50939">
    <property type="entry name" value="Sialidases"/>
    <property type="match status" value="1"/>
</dbReference>
<comment type="caution">
    <text evidence="2">The sequence shown here is derived from an EMBL/GenBank/DDBJ whole genome shotgun (WGS) entry which is preliminary data.</text>
</comment>
<dbReference type="CDD" id="cd15482">
    <property type="entry name" value="Sialidase_non-viral"/>
    <property type="match status" value="1"/>
</dbReference>
<keyword evidence="3" id="KW-1185">Reference proteome</keyword>
<reference evidence="3" key="1">
    <citation type="submission" date="2015-06" db="EMBL/GenBank/DDBJ databases">
        <title>Comparative genomics of Burkholderia leaf nodule symbionts.</title>
        <authorList>
            <person name="Carlier A."/>
            <person name="Eberl L."/>
            <person name="Pinto-Carbo M."/>
        </authorList>
    </citation>
    <scope>NUCLEOTIDE SEQUENCE [LARGE SCALE GENOMIC DNA]</scope>
    <source>
        <strain evidence="3">UZHbot4</strain>
    </source>
</reference>